<evidence type="ECO:0000313" key="2">
    <source>
        <dbReference type="EMBL" id="ODV66621.1"/>
    </source>
</evidence>
<keyword evidence="1" id="KW-0812">Transmembrane</keyword>
<name>A0A1E4RHC6_9ASCO</name>
<gene>
    <name evidence="2" type="ORF">HYPBUDRAFT_216859</name>
</gene>
<feature type="transmembrane region" description="Helical" evidence="1">
    <location>
        <begin position="30"/>
        <end position="47"/>
    </location>
</feature>
<protein>
    <submittedName>
        <fullName evidence="2">Uncharacterized protein</fullName>
    </submittedName>
</protein>
<keyword evidence="3" id="KW-1185">Reference proteome</keyword>
<accession>A0A1E4RHC6</accession>
<keyword evidence="1" id="KW-0472">Membrane</keyword>
<reference evidence="3" key="1">
    <citation type="submission" date="2016-05" db="EMBL/GenBank/DDBJ databases">
        <title>Comparative genomics of biotechnologically important yeasts.</title>
        <authorList>
            <consortium name="DOE Joint Genome Institute"/>
            <person name="Riley R."/>
            <person name="Haridas S."/>
            <person name="Wolfe K.H."/>
            <person name="Lopes M.R."/>
            <person name="Hittinger C.T."/>
            <person name="Goker M."/>
            <person name="Salamov A."/>
            <person name="Wisecaver J."/>
            <person name="Long T.M."/>
            <person name="Aerts A.L."/>
            <person name="Barry K."/>
            <person name="Choi C."/>
            <person name="Clum A."/>
            <person name="Coughlan A.Y."/>
            <person name="Deshpande S."/>
            <person name="Douglass A.P."/>
            <person name="Hanson S.J."/>
            <person name="Klenk H.-P."/>
            <person name="Labutti K."/>
            <person name="Lapidus A."/>
            <person name="Lindquist E."/>
            <person name="Lipzen A."/>
            <person name="Meier-Kolthoff J.P."/>
            <person name="Ohm R.A."/>
            <person name="Otillar R.P."/>
            <person name="Pangilinan J."/>
            <person name="Peng Y."/>
            <person name="Rokas A."/>
            <person name="Rosa C.A."/>
            <person name="Scheuner C."/>
            <person name="Sibirny A.A."/>
            <person name="Slot J.C."/>
            <person name="Stielow J.B."/>
            <person name="Sun H."/>
            <person name="Kurtzman C.P."/>
            <person name="Blackwell M."/>
            <person name="Grigoriev I.V."/>
            <person name="Jeffries T.W."/>
        </authorList>
    </citation>
    <scope>NUCLEOTIDE SEQUENCE [LARGE SCALE GENOMIC DNA]</scope>
    <source>
        <strain evidence="3">NRRL Y-1933</strain>
    </source>
</reference>
<dbReference type="Proteomes" id="UP000095085">
    <property type="component" value="Unassembled WGS sequence"/>
</dbReference>
<proteinExistence type="predicted"/>
<evidence type="ECO:0000313" key="3">
    <source>
        <dbReference type="Proteomes" id="UP000095085"/>
    </source>
</evidence>
<sequence>MVPLTGSIEDYFFFFIFLFLFSLYKPERSGFFFSFFKTIILYLFHSFRSLIHSFIMPGSSVTALLVDNAASVTSQAGAATSSLSDLQLVTSLSKAGKNEIANSAASSASDHLLLASDSSDSKATGSFTESSALHTLKLNTGSSSGGAAASASASAKSSGFAVNAGSANTKTVWLVSSLLFVSLFMGTL</sequence>
<feature type="transmembrane region" description="Helical" evidence="1">
    <location>
        <begin position="7"/>
        <end position="24"/>
    </location>
</feature>
<organism evidence="2 3">
    <name type="scientific">Hyphopichia burtonii NRRL Y-1933</name>
    <dbReference type="NCBI Taxonomy" id="984485"/>
    <lineage>
        <taxon>Eukaryota</taxon>
        <taxon>Fungi</taxon>
        <taxon>Dikarya</taxon>
        <taxon>Ascomycota</taxon>
        <taxon>Saccharomycotina</taxon>
        <taxon>Pichiomycetes</taxon>
        <taxon>Debaryomycetaceae</taxon>
        <taxon>Hyphopichia</taxon>
    </lineage>
</organism>
<keyword evidence="1" id="KW-1133">Transmembrane helix</keyword>
<dbReference type="EMBL" id="KV454542">
    <property type="protein sequence ID" value="ODV66621.1"/>
    <property type="molecule type" value="Genomic_DNA"/>
</dbReference>
<dbReference type="RefSeq" id="XP_020075688.1">
    <property type="nucleotide sequence ID" value="XM_020223082.1"/>
</dbReference>
<dbReference type="GeneID" id="30997631"/>
<evidence type="ECO:0000256" key="1">
    <source>
        <dbReference type="SAM" id="Phobius"/>
    </source>
</evidence>
<dbReference type="AlphaFoldDB" id="A0A1E4RHC6"/>